<dbReference type="PANTHER" id="PTHR36934">
    <property type="entry name" value="BLR0278 PROTEIN"/>
    <property type="match status" value="1"/>
</dbReference>
<dbReference type="InterPro" id="IPR029069">
    <property type="entry name" value="HotDog_dom_sf"/>
</dbReference>
<protein>
    <recommendedName>
        <fullName evidence="2">Fluoroacetyl-CoA-specific thioesterase-like domain-containing protein</fullName>
    </recommendedName>
</protein>
<dbReference type="InterPro" id="IPR054485">
    <property type="entry name" value="FlK-like_dom"/>
</dbReference>
<gene>
    <name evidence="3" type="ORF">ROR02_15780</name>
</gene>
<evidence type="ECO:0000313" key="4">
    <source>
        <dbReference type="Proteomes" id="UP000321567"/>
    </source>
</evidence>
<feature type="domain" description="Fluoroacetyl-CoA-specific thioesterase-like" evidence="2">
    <location>
        <begin position="45"/>
        <end position="144"/>
    </location>
</feature>
<dbReference type="InterPro" id="IPR025540">
    <property type="entry name" value="FlK"/>
</dbReference>
<sequence>MREDRPMTDSPIPTPGALPQPCVSAASPAVPPVETGVTLSRPLSVDASRTVTFLGEDLRVYATYALIRDLEYACRDLLVGHLPAGWDSVGTQVNLDHKAASPLGARVRLGVTLARVEGARVTFAVQAHDEVGLIAEGSHERFMAPVDSFARRLQARARPAAPPPPSPKPAQGLGAVF</sequence>
<evidence type="ECO:0000256" key="1">
    <source>
        <dbReference type="SAM" id="MobiDB-lite"/>
    </source>
</evidence>
<name>A0A512H7L4_9PROT</name>
<comment type="caution">
    <text evidence="3">The sequence shown here is derived from an EMBL/GenBank/DDBJ whole genome shotgun (WGS) entry which is preliminary data.</text>
</comment>
<evidence type="ECO:0000259" key="2">
    <source>
        <dbReference type="Pfam" id="PF22636"/>
    </source>
</evidence>
<evidence type="ECO:0000313" key="3">
    <source>
        <dbReference type="EMBL" id="GEO81447.1"/>
    </source>
</evidence>
<dbReference type="Proteomes" id="UP000321567">
    <property type="component" value="Unassembled WGS sequence"/>
</dbReference>
<dbReference type="Gene3D" id="3.10.129.10">
    <property type="entry name" value="Hotdog Thioesterase"/>
    <property type="match status" value="1"/>
</dbReference>
<keyword evidence="4" id="KW-1185">Reference proteome</keyword>
<dbReference type="Pfam" id="PF22636">
    <property type="entry name" value="FlK"/>
    <property type="match status" value="1"/>
</dbReference>
<organism evidence="3 4">
    <name type="scientific">Pararhodospirillum oryzae</name>
    <dbReference type="NCBI Taxonomy" id="478448"/>
    <lineage>
        <taxon>Bacteria</taxon>
        <taxon>Pseudomonadati</taxon>
        <taxon>Pseudomonadota</taxon>
        <taxon>Alphaproteobacteria</taxon>
        <taxon>Rhodospirillales</taxon>
        <taxon>Rhodospirillaceae</taxon>
        <taxon>Pararhodospirillum</taxon>
    </lineage>
</organism>
<accession>A0A512H7L4</accession>
<dbReference type="AlphaFoldDB" id="A0A512H7L4"/>
<dbReference type="PANTHER" id="PTHR36934:SF1">
    <property type="entry name" value="THIOESTERASE DOMAIN-CONTAINING PROTEIN"/>
    <property type="match status" value="1"/>
</dbReference>
<proteinExistence type="predicted"/>
<feature type="region of interest" description="Disordered" evidence="1">
    <location>
        <begin position="154"/>
        <end position="177"/>
    </location>
</feature>
<reference evidence="3 4" key="1">
    <citation type="submission" date="2019-07" db="EMBL/GenBank/DDBJ databases">
        <title>Whole genome shotgun sequence of Rhodospirillum oryzae NBRC 107573.</title>
        <authorList>
            <person name="Hosoyama A."/>
            <person name="Uohara A."/>
            <person name="Ohji S."/>
            <person name="Ichikawa N."/>
        </authorList>
    </citation>
    <scope>NUCLEOTIDE SEQUENCE [LARGE SCALE GENOMIC DNA]</scope>
    <source>
        <strain evidence="3 4">NBRC 107573</strain>
    </source>
</reference>
<dbReference type="SUPFAM" id="SSF54637">
    <property type="entry name" value="Thioesterase/thiol ester dehydrase-isomerase"/>
    <property type="match status" value="1"/>
</dbReference>
<dbReference type="EMBL" id="BJZO01000036">
    <property type="protein sequence ID" value="GEO81447.1"/>
    <property type="molecule type" value="Genomic_DNA"/>
</dbReference>
<feature type="region of interest" description="Disordered" evidence="1">
    <location>
        <begin position="1"/>
        <end position="20"/>
    </location>
</feature>